<dbReference type="InterPro" id="IPR052055">
    <property type="entry name" value="Hepadnavirus_pol/RT"/>
</dbReference>
<dbReference type="InterPro" id="IPR000477">
    <property type="entry name" value="RT_dom"/>
</dbReference>
<name>A0AA97JQU2_EUBMA</name>
<keyword evidence="5" id="KW-1185">Reference proteome</keyword>
<feature type="compositionally biased region" description="Low complexity" evidence="3">
    <location>
        <begin position="174"/>
        <end position="191"/>
    </location>
</feature>
<gene>
    <name evidence="6" type="primary">LOC129334622</name>
</gene>
<feature type="region of interest" description="Disordered" evidence="3">
    <location>
        <begin position="137"/>
        <end position="211"/>
    </location>
</feature>
<dbReference type="AlphaFoldDB" id="A0AA97JQU2"/>
<evidence type="ECO:0000256" key="2">
    <source>
        <dbReference type="ARBA" id="ARBA00012180"/>
    </source>
</evidence>
<dbReference type="GeneID" id="129334622"/>
<dbReference type="InterPro" id="IPR043502">
    <property type="entry name" value="DNA/RNA_pol_sf"/>
</dbReference>
<dbReference type="CDD" id="cd03714">
    <property type="entry name" value="RT_DIRS1"/>
    <property type="match status" value="1"/>
</dbReference>
<dbReference type="Pfam" id="PF00078">
    <property type="entry name" value="RVT_1"/>
    <property type="match status" value="1"/>
</dbReference>
<dbReference type="GO" id="GO:0004523">
    <property type="term" value="F:RNA-DNA hybrid ribonuclease activity"/>
    <property type="evidence" value="ECO:0007669"/>
    <property type="project" value="UniProtKB-EC"/>
</dbReference>
<feature type="compositionally biased region" description="Polar residues" evidence="3">
    <location>
        <begin position="61"/>
        <end position="73"/>
    </location>
</feature>
<dbReference type="Gene3D" id="3.10.10.10">
    <property type="entry name" value="HIV Type 1 Reverse Transcriptase, subunit A, domain 1"/>
    <property type="match status" value="1"/>
</dbReference>
<evidence type="ECO:0000256" key="1">
    <source>
        <dbReference type="ARBA" id="ARBA00010879"/>
    </source>
</evidence>
<evidence type="ECO:0000313" key="6">
    <source>
        <dbReference type="RefSeq" id="XP_054842813.1"/>
    </source>
</evidence>
<comment type="similarity">
    <text evidence="1">Belongs to the beta type-B retroviral polymerase family. HERV class-II K(HML-2) pol subfamily.</text>
</comment>
<feature type="compositionally biased region" description="Polar residues" evidence="3">
    <location>
        <begin position="147"/>
        <end position="156"/>
    </location>
</feature>
<dbReference type="PROSITE" id="PS50878">
    <property type="entry name" value="RT_POL"/>
    <property type="match status" value="1"/>
</dbReference>
<reference evidence="6" key="1">
    <citation type="submission" date="2025-08" db="UniProtKB">
        <authorList>
            <consortium name="RefSeq"/>
        </authorList>
    </citation>
    <scope>IDENTIFICATION</scope>
    <source>
        <tissue evidence="6">Blood</tissue>
    </source>
</reference>
<dbReference type="Gene3D" id="3.30.70.270">
    <property type="match status" value="1"/>
</dbReference>
<dbReference type="KEGG" id="emc:129334622"/>
<evidence type="ECO:0000256" key="3">
    <source>
        <dbReference type="SAM" id="MobiDB-lite"/>
    </source>
</evidence>
<protein>
    <recommendedName>
        <fullName evidence="2">ribonuclease H</fullName>
        <ecNumber evidence="2">3.1.26.4</ecNumber>
    </recommendedName>
</protein>
<dbReference type="PANTHER" id="PTHR33050">
    <property type="entry name" value="REVERSE TRANSCRIPTASE DOMAIN-CONTAINING PROTEIN"/>
    <property type="match status" value="1"/>
</dbReference>
<accession>A0AA97JQU2</accession>
<dbReference type="EC" id="3.1.26.4" evidence="2"/>
<feature type="region of interest" description="Disordered" evidence="3">
    <location>
        <begin position="53"/>
        <end position="74"/>
    </location>
</feature>
<organism evidence="5 6">
    <name type="scientific">Eublepharis macularius</name>
    <name type="common">Leopard gecko</name>
    <name type="synonym">Cyrtodactylus macularius</name>
    <dbReference type="NCBI Taxonomy" id="481883"/>
    <lineage>
        <taxon>Eukaryota</taxon>
        <taxon>Metazoa</taxon>
        <taxon>Chordata</taxon>
        <taxon>Craniata</taxon>
        <taxon>Vertebrata</taxon>
        <taxon>Euteleostomi</taxon>
        <taxon>Lepidosauria</taxon>
        <taxon>Squamata</taxon>
        <taxon>Bifurcata</taxon>
        <taxon>Gekkota</taxon>
        <taxon>Eublepharidae</taxon>
        <taxon>Eublepharinae</taxon>
        <taxon>Eublepharis</taxon>
    </lineage>
</organism>
<feature type="domain" description="Reverse transcriptase" evidence="4">
    <location>
        <begin position="444"/>
        <end position="639"/>
    </location>
</feature>
<feature type="compositionally biased region" description="Polar residues" evidence="3">
    <location>
        <begin position="192"/>
        <end position="203"/>
    </location>
</feature>
<evidence type="ECO:0000313" key="5">
    <source>
        <dbReference type="Proteomes" id="UP001190640"/>
    </source>
</evidence>
<dbReference type="SUPFAM" id="SSF56672">
    <property type="entry name" value="DNA/RNA polymerases"/>
    <property type="match status" value="1"/>
</dbReference>
<proteinExistence type="inferred from homology"/>
<dbReference type="Proteomes" id="UP001190640">
    <property type="component" value="Chromosome 8"/>
</dbReference>
<feature type="region of interest" description="Disordered" evidence="3">
    <location>
        <begin position="1"/>
        <end position="36"/>
    </location>
</feature>
<dbReference type="CDD" id="cd09275">
    <property type="entry name" value="RNase_HI_RT_DIRS1"/>
    <property type="match status" value="1"/>
</dbReference>
<sequence>MPKGKAKGPSKGKQAAKKPAAKRVVPALSSSDEEDGGVPISQILARIAALEKARSVPPATSGGTVRQKSSRLATKSAFRRDILTRLSALEESAGVTAGSSSGDVQAAGEVLEVQEASGTEQAWAEEGGPLALAVEPPVAESAEDTGKNTSTPQNYSWPWGPWPQGVPSTLPGHSQALGSQAGSSQALATATVHSPWSQPNNWGQFGAAAPSGHGQSLGSQVNWYGGVPHGASGQPAVWQAYPPGGWNPQIGTVSYGMVPFNALPFGDTALPLGDHLTQATREKILRGEYVDIFTLLFRELEKKDKEDLDERDKEKLKRRKVDRNWHNWLPGMFIYAGVIARAQPWRAAPLFQYMDIIYKGYTEFSGTAWMQYDEEFRMRAALNPAMQWDRIHQQLWLQGFEFGFRIPFRGNRVPFMSPNLKSVVGMEEVVRAKIAKECAEGRVLGPFPSPPVPCLRVSPLGVVPKKAAGEFRLIHHLSYPRGSSVNDAIPEHLCSVRYTSFDQAVKVVRRCGVGAEMAKCDIKSAFRLLPVHPDDFELLGFSFEGQFYMDRALPMGCSISCASFERFSSFLEWALKHRLRCFDACHYLDDYLFVGPEGSGQCARLLAGFIALAEELGVPLAHEKTEGPVTVLTFLGIELDTRQQASRLPMEKLRDLRARLASFQGKRKVSLLELQQLVGHLNFACRVVAPGRAFLRRLCEAMSKASKPNHRIRITRDMRADIQVWEDFLGSFNGVSFWREDVLLEAELQVTSDASGSTGFGVYFRGHWCAEQWPAEWAGQGLTRDLTFLEFFPILVAVCLWGKDLANHSVHFWCDNMAVVQVVNSLSSKSRRVMRLVRVFTLQCLRLNILFRAKHVPGVSNCIADALSRLQMARFRQLAPEADLQPALMPQFLWQIGEQKRAGPFSNRPQYSESL</sequence>
<dbReference type="InterPro" id="IPR043128">
    <property type="entry name" value="Rev_trsase/Diguanyl_cyclase"/>
</dbReference>
<feature type="compositionally biased region" description="Basic residues" evidence="3">
    <location>
        <begin position="1"/>
        <end position="21"/>
    </location>
</feature>
<dbReference type="RefSeq" id="XP_054842813.1">
    <property type="nucleotide sequence ID" value="XM_054986838.1"/>
</dbReference>
<dbReference type="PANTHER" id="PTHR33050:SF8">
    <property type="entry name" value="REVERSE TRANSCRIPTASE DOMAIN-CONTAINING PROTEIN"/>
    <property type="match status" value="1"/>
</dbReference>
<evidence type="ECO:0000259" key="4">
    <source>
        <dbReference type="PROSITE" id="PS50878"/>
    </source>
</evidence>